<evidence type="ECO:0000256" key="8">
    <source>
        <dbReference type="ARBA" id="ARBA00022989"/>
    </source>
</evidence>
<dbReference type="Gene3D" id="3.80.10.10">
    <property type="entry name" value="Ribonuclease Inhibitor"/>
    <property type="match status" value="1"/>
</dbReference>
<keyword evidence="7" id="KW-0677">Repeat</keyword>
<evidence type="ECO:0000256" key="2">
    <source>
        <dbReference type="ARBA" id="ARBA00009592"/>
    </source>
</evidence>
<dbReference type="GO" id="GO:0016301">
    <property type="term" value="F:kinase activity"/>
    <property type="evidence" value="ECO:0007669"/>
    <property type="project" value="UniProtKB-KW"/>
</dbReference>
<keyword evidence="4" id="KW-1070">Brassinosteroid signaling pathway</keyword>
<keyword evidence="10" id="KW-0325">Glycoprotein</keyword>
<name>A0AAV8EMP5_9POAL</name>
<feature type="transmembrane region" description="Helical" evidence="11">
    <location>
        <begin position="177"/>
        <end position="199"/>
    </location>
</feature>
<evidence type="ECO:0000256" key="10">
    <source>
        <dbReference type="ARBA" id="ARBA00023180"/>
    </source>
</evidence>
<keyword evidence="12" id="KW-0418">Kinase</keyword>
<dbReference type="Proteomes" id="UP001140206">
    <property type="component" value="Chromosome 3"/>
</dbReference>
<gene>
    <name evidence="12" type="ORF">LUZ62_066917</name>
</gene>
<dbReference type="Pfam" id="PF00560">
    <property type="entry name" value="LRR_1"/>
    <property type="match status" value="4"/>
</dbReference>
<keyword evidence="12" id="KW-0808">Transferase</keyword>
<evidence type="ECO:0000256" key="7">
    <source>
        <dbReference type="ARBA" id="ARBA00022737"/>
    </source>
</evidence>
<reference evidence="12" key="1">
    <citation type="submission" date="2022-08" db="EMBL/GenBank/DDBJ databases">
        <authorList>
            <person name="Marques A."/>
        </authorList>
    </citation>
    <scope>NUCLEOTIDE SEQUENCE</scope>
    <source>
        <strain evidence="12">RhyPub2mFocal</strain>
        <tissue evidence="12">Leaves</tissue>
    </source>
</reference>
<keyword evidence="6" id="KW-0732">Signal</keyword>
<evidence type="ECO:0000256" key="6">
    <source>
        <dbReference type="ARBA" id="ARBA00022729"/>
    </source>
</evidence>
<dbReference type="InterPro" id="IPR001611">
    <property type="entry name" value="Leu-rich_rpt"/>
</dbReference>
<protein>
    <submittedName>
        <fullName evidence="12">LRR receptor-like serine/threonine-protein kinase GSO1</fullName>
    </submittedName>
</protein>
<comment type="caution">
    <text evidence="12">The sequence shown here is derived from an EMBL/GenBank/DDBJ whole genome shotgun (WGS) entry which is preliminary data.</text>
</comment>
<keyword evidence="13" id="KW-1185">Reference proteome</keyword>
<dbReference type="GO" id="GO:0009742">
    <property type="term" value="P:brassinosteroid mediated signaling pathway"/>
    <property type="evidence" value="ECO:0007669"/>
    <property type="project" value="UniProtKB-KW"/>
</dbReference>
<dbReference type="InterPro" id="IPR046956">
    <property type="entry name" value="RLP23-like"/>
</dbReference>
<dbReference type="AlphaFoldDB" id="A0AAV8EMP5"/>
<evidence type="ECO:0000256" key="3">
    <source>
        <dbReference type="ARBA" id="ARBA00022614"/>
    </source>
</evidence>
<dbReference type="FunFam" id="3.80.10.10:FF:000111">
    <property type="entry name" value="LRR receptor-like serine/threonine-protein kinase ERECTA"/>
    <property type="match status" value="1"/>
</dbReference>
<organism evidence="12 13">
    <name type="scientific">Rhynchospora pubera</name>
    <dbReference type="NCBI Taxonomy" id="906938"/>
    <lineage>
        <taxon>Eukaryota</taxon>
        <taxon>Viridiplantae</taxon>
        <taxon>Streptophyta</taxon>
        <taxon>Embryophyta</taxon>
        <taxon>Tracheophyta</taxon>
        <taxon>Spermatophyta</taxon>
        <taxon>Magnoliopsida</taxon>
        <taxon>Liliopsida</taxon>
        <taxon>Poales</taxon>
        <taxon>Cyperaceae</taxon>
        <taxon>Cyperoideae</taxon>
        <taxon>Rhynchosporeae</taxon>
        <taxon>Rhynchospora</taxon>
    </lineage>
</organism>
<evidence type="ECO:0000313" key="12">
    <source>
        <dbReference type="EMBL" id="KAJ4782660.1"/>
    </source>
</evidence>
<comment type="similarity">
    <text evidence="2">Belongs to the RLP family.</text>
</comment>
<proteinExistence type="inferred from homology"/>
<accession>A0AAV8EMP5</accession>
<dbReference type="EMBL" id="JAMFTS010000003">
    <property type="protein sequence ID" value="KAJ4782660.1"/>
    <property type="molecule type" value="Genomic_DNA"/>
</dbReference>
<evidence type="ECO:0000256" key="11">
    <source>
        <dbReference type="SAM" id="Phobius"/>
    </source>
</evidence>
<keyword evidence="3" id="KW-0433">Leucine-rich repeat</keyword>
<keyword evidence="12" id="KW-0675">Receptor</keyword>
<keyword evidence="8 11" id="KW-1133">Transmembrane helix</keyword>
<evidence type="ECO:0000256" key="1">
    <source>
        <dbReference type="ARBA" id="ARBA00004479"/>
    </source>
</evidence>
<evidence type="ECO:0000256" key="4">
    <source>
        <dbReference type="ARBA" id="ARBA00022626"/>
    </source>
</evidence>
<evidence type="ECO:0000313" key="13">
    <source>
        <dbReference type="Proteomes" id="UP001140206"/>
    </source>
</evidence>
<keyword evidence="5 11" id="KW-0812">Transmembrane</keyword>
<dbReference type="SUPFAM" id="SSF52058">
    <property type="entry name" value="L domain-like"/>
    <property type="match status" value="1"/>
</dbReference>
<evidence type="ECO:0000256" key="5">
    <source>
        <dbReference type="ARBA" id="ARBA00022692"/>
    </source>
</evidence>
<dbReference type="InterPro" id="IPR032675">
    <property type="entry name" value="LRR_dom_sf"/>
</dbReference>
<comment type="subcellular location">
    <subcellularLocation>
        <location evidence="1">Membrane</location>
        <topology evidence="1">Single-pass type I membrane protein</topology>
    </subcellularLocation>
</comment>
<dbReference type="GO" id="GO:0016020">
    <property type="term" value="C:membrane"/>
    <property type="evidence" value="ECO:0007669"/>
    <property type="project" value="UniProtKB-SubCell"/>
</dbReference>
<keyword evidence="9 11" id="KW-0472">Membrane</keyword>
<dbReference type="PANTHER" id="PTHR48063:SF90">
    <property type="entry name" value="OS11G0565920 PROTEIN"/>
    <property type="match status" value="1"/>
</dbReference>
<dbReference type="PANTHER" id="PTHR48063">
    <property type="entry name" value="LRR RECEPTOR-LIKE KINASE"/>
    <property type="match status" value="1"/>
</dbReference>
<evidence type="ECO:0000256" key="9">
    <source>
        <dbReference type="ARBA" id="ARBA00023136"/>
    </source>
</evidence>
<sequence>MARSFHNIDLDSSEILQATTKRLNQVYDSSNLYSWKSIDLSNNNLTGEIPKNIVFLNGLLNLNLSYNHLIGEIPFEIGNMTSLESLDLHMNNLSRAIPQSMSVLFSLGVLDLSCNNLSGSIPTGRQLQSLDDPSIYSGNTNLCGTPLKTSCESTRSFPEGNGNSDTKSRHATGRDKWFYLFIEFGFVAAFFVMFFILLFKRNWRCAYFKMVDGVFDRFYVLAALAFKRL</sequence>